<dbReference type="Gene3D" id="4.10.1000.10">
    <property type="entry name" value="Zinc finger, CCCH-type"/>
    <property type="match status" value="1"/>
</dbReference>
<dbReference type="PANTHER" id="PTHR14493">
    <property type="entry name" value="UNKEMPT FAMILY MEMBER"/>
    <property type="match status" value="1"/>
</dbReference>
<dbReference type="InterPro" id="IPR045234">
    <property type="entry name" value="Unkempt-like"/>
</dbReference>
<feature type="region of interest" description="Disordered" evidence="6">
    <location>
        <begin position="25"/>
        <end position="69"/>
    </location>
</feature>
<protein>
    <recommendedName>
        <fullName evidence="7">C3H1-type domain-containing protein</fullName>
    </recommendedName>
</protein>
<dbReference type="Pfam" id="PF25512">
    <property type="entry name" value="zf-CCCH_AtC3H23"/>
    <property type="match status" value="1"/>
</dbReference>
<evidence type="ECO:0000256" key="6">
    <source>
        <dbReference type="SAM" id="MobiDB-lite"/>
    </source>
</evidence>
<feature type="compositionally biased region" description="Gly residues" evidence="6">
    <location>
        <begin position="54"/>
        <end position="64"/>
    </location>
</feature>
<dbReference type="GO" id="GO:0008270">
    <property type="term" value="F:zinc ion binding"/>
    <property type="evidence" value="ECO:0007669"/>
    <property type="project" value="UniProtKB-KW"/>
</dbReference>
<dbReference type="AlphaFoldDB" id="A0A2V0PLH5"/>
<evidence type="ECO:0000259" key="7">
    <source>
        <dbReference type="PROSITE" id="PS50103"/>
    </source>
</evidence>
<organism evidence="8 9">
    <name type="scientific">Raphidocelis subcapitata</name>
    <dbReference type="NCBI Taxonomy" id="307507"/>
    <lineage>
        <taxon>Eukaryota</taxon>
        <taxon>Viridiplantae</taxon>
        <taxon>Chlorophyta</taxon>
        <taxon>core chlorophytes</taxon>
        <taxon>Chlorophyceae</taxon>
        <taxon>CS clade</taxon>
        <taxon>Sphaeropleales</taxon>
        <taxon>Selenastraceae</taxon>
        <taxon>Raphidocelis</taxon>
    </lineage>
</organism>
<evidence type="ECO:0000256" key="4">
    <source>
        <dbReference type="ARBA" id="ARBA00023125"/>
    </source>
</evidence>
<evidence type="ECO:0000256" key="2">
    <source>
        <dbReference type="ARBA" id="ARBA00022771"/>
    </source>
</evidence>
<feature type="zinc finger region" description="C3H1-type" evidence="5">
    <location>
        <begin position="116"/>
        <end position="144"/>
    </location>
</feature>
<feature type="domain" description="C3H1-type" evidence="7">
    <location>
        <begin position="116"/>
        <end position="144"/>
    </location>
</feature>
<dbReference type="PROSITE" id="PS50103">
    <property type="entry name" value="ZF_C3H1"/>
    <property type="match status" value="1"/>
</dbReference>
<gene>
    <name evidence="8" type="ORF">Rsub_13358</name>
</gene>
<evidence type="ECO:0000313" key="8">
    <source>
        <dbReference type="EMBL" id="GBG00577.1"/>
    </source>
</evidence>
<reference evidence="8 9" key="1">
    <citation type="journal article" date="2018" name="Sci. Rep.">
        <title>Raphidocelis subcapitata (=Pseudokirchneriella subcapitata) provides an insight into genome evolution and environmental adaptations in the Sphaeropleales.</title>
        <authorList>
            <person name="Suzuki S."/>
            <person name="Yamaguchi H."/>
            <person name="Nakajima N."/>
            <person name="Kawachi M."/>
        </authorList>
    </citation>
    <scope>NUCLEOTIDE SEQUENCE [LARGE SCALE GENOMIC DNA]</scope>
    <source>
        <strain evidence="8 9">NIES-35</strain>
    </source>
</reference>
<feature type="compositionally biased region" description="Low complexity" evidence="6">
    <location>
        <begin position="34"/>
        <end position="45"/>
    </location>
</feature>
<evidence type="ECO:0000256" key="1">
    <source>
        <dbReference type="ARBA" id="ARBA00022723"/>
    </source>
</evidence>
<keyword evidence="4" id="KW-0238">DNA-binding</keyword>
<evidence type="ECO:0000313" key="9">
    <source>
        <dbReference type="Proteomes" id="UP000247498"/>
    </source>
</evidence>
<keyword evidence="3 5" id="KW-0862">Zinc</keyword>
<dbReference type="PANTHER" id="PTHR14493:SF50">
    <property type="entry name" value="RING FINGER PROTEIN UNKEMPT"/>
    <property type="match status" value="1"/>
</dbReference>
<dbReference type="InParanoid" id="A0A2V0PLH5"/>
<keyword evidence="1 5" id="KW-0479">Metal-binding</keyword>
<name>A0A2V0PLH5_9CHLO</name>
<accession>A0A2V0PLH5</accession>
<sequence>MAGMPLPGADEGAAVGSGAAVTLGAMSEPLQQLSSSHGGSQGSSPRRPPRAPGGPAGAGAGTGKDGPPASWRSDSHFMISYFKVLPCQRRTRHQWRSCPFVHQGELVRRRSLQETPYNAVMCAYVRLGQDCPSGEACSNAHNVFELWLHPARFRTQLCSDGAACRRSICFFAHGSHELRNPENPESGAGAPPGAAAFDAAPPPFDATGFALPVGGGAAGLALAGGDGGWAAAAGAGGGVGAQLQLLTNGAPGVGVGVGVDGYFPAGAAAGGMPHGAAGGMQLQQLLALPAGAEGAAAGLQYALPRGAAVHYGNHAMQQAWPQAVTAPQAAALQLRGLAVSSSALCGPEDSPYGLAMPQLQGGTLLQAAGPPMLSAQAGALRVGAAGAQGYAAFQGWPQLHSPVQQHAAQQRAAQQHAAQQHAAQQHAAQQHAAQQHAAQQHQLMAALGAGALPLGAGRPQHAAHQQQAIALLAGGGSPLRVAAASSPTRLQL</sequence>
<keyword evidence="2 5" id="KW-0863">Zinc-finger</keyword>
<evidence type="ECO:0000256" key="3">
    <source>
        <dbReference type="ARBA" id="ARBA00022833"/>
    </source>
</evidence>
<dbReference type="Proteomes" id="UP000247498">
    <property type="component" value="Unassembled WGS sequence"/>
</dbReference>
<dbReference type="EMBL" id="BDRX01000251">
    <property type="protein sequence ID" value="GBG00577.1"/>
    <property type="molecule type" value="Genomic_DNA"/>
</dbReference>
<dbReference type="GO" id="GO:0003677">
    <property type="term" value="F:DNA binding"/>
    <property type="evidence" value="ECO:0007669"/>
    <property type="project" value="UniProtKB-KW"/>
</dbReference>
<comment type="caution">
    <text evidence="8">The sequence shown here is derived from an EMBL/GenBank/DDBJ whole genome shotgun (WGS) entry which is preliminary data.</text>
</comment>
<dbReference type="InterPro" id="IPR057444">
    <property type="entry name" value="Znf-CCCH_AtC3H23-like"/>
</dbReference>
<evidence type="ECO:0000256" key="5">
    <source>
        <dbReference type="PROSITE-ProRule" id="PRU00723"/>
    </source>
</evidence>
<dbReference type="InterPro" id="IPR000571">
    <property type="entry name" value="Znf_CCCH"/>
</dbReference>
<feature type="region of interest" description="Disordered" evidence="6">
    <location>
        <begin position="404"/>
        <end position="441"/>
    </location>
</feature>
<proteinExistence type="predicted"/>
<keyword evidence="9" id="KW-1185">Reference proteome</keyword>